<evidence type="ECO:0000259" key="2">
    <source>
        <dbReference type="Pfam" id="PF13115"/>
    </source>
</evidence>
<name>A0AAX3WHG2_METEX</name>
<keyword evidence="1" id="KW-0812">Transmembrane</keyword>
<keyword evidence="1" id="KW-1133">Transmembrane helix</keyword>
<keyword evidence="1" id="KW-0472">Membrane</keyword>
<gene>
    <name evidence="3" type="ORF">KEC54_05300</name>
</gene>
<proteinExistence type="predicted"/>
<dbReference type="Pfam" id="PF13115">
    <property type="entry name" value="YtkA"/>
    <property type="match status" value="1"/>
</dbReference>
<organism evidence="3 4">
    <name type="scientific">Methylorubrum extorquens</name>
    <name type="common">Methylobacterium dichloromethanicum</name>
    <name type="synonym">Methylobacterium extorquens</name>
    <dbReference type="NCBI Taxonomy" id="408"/>
    <lineage>
        <taxon>Bacteria</taxon>
        <taxon>Pseudomonadati</taxon>
        <taxon>Pseudomonadota</taxon>
        <taxon>Alphaproteobacteria</taxon>
        <taxon>Hyphomicrobiales</taxon>
        <taxon>Methylobacteriaceae</taxon>
        <taxon>Methylorubrum</taxon>
    </lineage>
</organism>
<evidence type="ECO:0000256" key="1">
    <source>
        <dbReference type="SAM" id="Phobius"/>
    </source>
</evidence>
<dbReference type="EMBL" id="CP073633">
    <property type="protein sequence ID" value="WHQ71018.1"/>
    <property type="molecule type" value="Genomic_DNA"/>
</dbReference>
<dbReference type="Proteomes" id="UP001223720">
    <property type="component" value="Chromosome"/>
</dbReference>
<feature type="domain" description="YtkA-like" evidence="2">
    <location>
        <begin position="78"/>
        <end position="161"/>
    </location>
</feature>
<reference evidence="3" key="1">
    <citation type="journal article" date="2022" name="Biotechnol. Bioprocess Eng.">
        <title>Pan-genome Analysis Reveals Comparative Genomic Features of Central Metabolic Pathways in Methylorubrum extorquens.</title>
        <authorList>
            <person name="Lee G.M."/>
            <person name="Scott-Nevros Z.K."/>
            <person name="Lee S.-M."/>
            <person name="Kim D."/>
        </authorList>
    </citation>
    <scope>NUCLEOTIDE SEQUENCE</scope>
    <source>
        <strain evidence="3">ATCC 55366</strain>
    </source>
</reference>
<dbReference type="InterPro" id="IPR032693">
    <property type="entry name" value="YtkA-like_dom"/>
</dbReference>
<evidence type="ECO:0000313" key="3">
    <source>
        <dbReference type="EMBL" id="WHQ71018.1"/>
    </source>
</evidence>
<protein>
    <submittedName>
        <fullName evidence="3">FixH family protein</fullName>
    </submittedName>
</protein>
<feature type="transmembrane region" description="Helical" evidence="1">
    <location>
        <begin position="21"/>
        <end position="45"/>
    </location>
</feature>
<dbReference type="RefSeq" id="WP_012605975.1">
    <property type="nucleotide sequence ID" value="NZ_CP073633.1"/>
</dbReference>
<accession>A0AAX3WHG2</accession>
<dbReference type="AlphaFoldDB" id="A0AAX3WHG2"/>
<evidence type="ECO:0000313" key="4">
    <source>
        <dbReference type="Proteomes" id="UP001223720"/>
    </source>
</evidence>
<sequence length="182" mass="19462">MSSREEFPAALQEERRSAGRGTWLLLGLVLVMGFLGGAGAGYGLARGAWSVPGAVASRLPEPVAAWLPRRPPPTVSALEEYAFELLSPEAKSGEATLKVRLLDRRIAKTVADALIFASRLDMAPDGMPTMTGKLRPEASTEPGVYAFRANLSMEGRWRLSLAAKVPGETGTVQDQLSLKAVE</sequence>